<dbReference type="Pfam" id="PF00791">
    <property type="entry name" value="ZU5"/>
    <property type="match status" value="1"/>
</dbReference>
<keyword evidence="1" id="KW-0732">Signal</keyword>
<dbReference type="Gene3D" id="2.60.220.30">
    <property type="match status" value="1"/>
</dbReference>
<accession>A0A0E9MY62</accession>
<comment type="caution">
    <text evidence="3">The sequence shown here is derived from an EMBL/GenBank/DDBJ whole genome shotgun (WGS) entry which is preliminary data.</text>
</comment>
<organism evidence="3 4">
    <name type="scientific">Flavihumibacter petaseus NBRC 106054</name>
    <dbReference type="NCBI Taxonomy" id="1220578"/>
    <lineage>
        <taxon>Bacteria</taxon>
        <taxon>Pseudomonadati</taxon>
        <taxon>Bacteroidota</taxon>
        <taxon>Chitinophagia</taxon>
        <taxon>Chitinophagales</taxon>
        <taxon>Chitinophagaceae</taxon>
        <taxon>Flavihumibacter</taxon>
    </lineage>
</organism>
<feature type="signal peptide" evidence="1">
    <location>
        <begin position="1"/>
        <end position="32"/>
    </location>
</feature>
<reference evidence="3 4" key="1">
    <citation type="submission" date="2015-04" db="EMBL/GenBank/DDBJ databases">
        <title>Whole genome shotgun sequence of Flavihumibacter petaseus NBRC 106054.</title>
        <authorList>
            <person name="Miyazawa S."/>
            <person name="Hosoyama A."/>
            <person name="Hashimoto M."/>
            <person name="Noguchi M."/>
            <person name="Tsuchikane K."/>
            <person name="Ohji S."/>
            <person name="Yamazoe A."/>
            <person name="Ichikawa N."/>
            <person name="Kimura A."/>
            <person name="Fujita N."/>
        </authorList>
    </citation>
    <scope>NUCLEOTIDE SEQUENCE [LARGE SCALE GENOMIC DNA]</scope>
    <source>
        <strain evidence="3 4">NBRC 106054</strain>
    </source>
</reference>
<proteinExistence type="predicted"/>
<gene>
    <name evidence="3" type="ORF">FPE01S_01_15390</name>
</gene>
<sequence length="448" mass="47646">MRHQFPVNQYRRLILLLLFSIPFLFTSCSKNPGETPVGPSPIITPKGNATGSPVTATIGAAGGSLTSDDGRISLTVPPGAVSGNTTFSIQPIRNTLDTNMPAPAYRLLPEGLTFTHPVQLSFHYDAQDLDRIPEDLLVAAWQQPDGSWKAVPSALNKTTHTLSLSTTHFSDWLLTGELWLTSVYHALAAGEHSRVMIMGVNHDDEDLLAVLSPSGWSGNISAVRDWKVWEGPGNLGMADGNAGSGNFITAMEYHAPVPVNGPGKAVIAVAVDGKITIPDSLAPGGKREFQQMILTTPIDLVANTYMIGTFGPVDINISDVTALVVNDKINISAHGTNISVGFTTNGTTDSGFPSGDMTIPGNSMTTANYSLNPSTSFSFGSQYQECDPTPHAAYSSGTLVLRKLGGIGEPVEGEFGGLLYTGKGIGPDGCQQYDKQRLTVRFRTIRSL</sequence>
<dbReference type="STRING" id="1220578.FPE01S_01_15390"/>
<dbReference type="InterPro" id="IPR000906">
    <property type="entry name" value="ZU5_dom"/>
</dbReference>
<protein>
    <recommendedName>
        <fullName evidence="2">ZU5 domain-containing protein</fullName>
    </recommendedName>
</protein>
<evidence type="ECO:0000256" key="1">
    <source>
        <dbReference type="SAM" id="SignalP"/>
    </source>
</evidence>
<evidence type="ECO:0000313" key="4">
    <source>
        <dbReference type="Proteomes" id="UP000033121"/>
    </source>
</evidence>
<evidence type="ECO:0000313" key="3">
    <source>
        <dbReference type="EMBL" id="GAO42524.1"/>
    </source>
</evidence>
<feature type="domain" description="ZU5" evidence="2">
    <location>
        <begin position="52"/>
        <end position="178"/>
    </location>
</feature>
<dbReference type="AlphaFoldDB" id="A0A0E9MY62"/>
<dbReference type="PROSITE" id="PS51257">
    <property type="entry name" value="PROKAR_LIPOPROTEIN"/>
    <property type="match status" value="1"/>
</dbReference>
<dbReference type="PROSITE" id="PS51145">
    <property type="entry name" value="ZU5"/>
    <property type="match status" value="1"/>
</dbReference>
<dbReference type="Proteomes" id="UP000033121">
    <property type="component" value="Unassembled WGS sequence"/>
</dbReference>
<dbReference type="RefSeq" id="WP_052955592.1">
    <property type="nucleotide sequence ID" value="NZ_BBWV01000001.1"/>
</dbReference>
<keyword evidence="4" id="KW-1185">Reference proteome</keyword>
<feature type="chain" id="PRO_5002429924" description="ZU5 domain-containing protein" evidence="1">
    <location>
        <begin position="33"/>
        <end position="448"/>
    </location>
</feature>
<evidence type="ECO:0000259" key="2">
    <source>
        <dbReference type="PROSITE" id="PS51145"/>
    </source>
</evidence>
<dbReference type="EMBL" id="BBWV01000001">
    <property type="protein sequence ID" value="GAO42524.1"/>
    <property type="molecule type" value="Genomic_DNA"/>
</dbReference>
<name>A0A0E9MY62_9BACT</name>